<feature type="domain" description="HAMP" evidence="14">
    <location>
        <begin position="184"/>
        <end position="236"/>
    </location>
</feature>
<name>A0ABY7JTA9_9ACTN</name>
<keyword evidence="8 12" id="KW-1133">Transmembrane helix</keyword>
<dbReference type="CDD" id="cd06225">
    <property type="entry name" value="HAMP"/>
    <property type="match status" value="1"/>
</dbReference>
<dbReference type="PANTHER" id="PTHR45436:SF5">
    <property type="entry name" value="SENSOR HISTIDINE KINASE TRCS"/>
    <property type="match status" value="1"/>
</dbReference>
<keyword evidence="10 12" id="KW-0472">Membrane</keyword>
<dbReference type="CDD" id="cd00082">
    <property type="entry name" value="HisKA"/>
    <property type="match status" value="1"/>
</dbReference>
<dbReference type="Pfam" id="PF00512">
    <property type="entry name" value="HisKA"/>
    <property type="match status" value="1"/>
</dbReference>
<comment type="subcellular location">
    <subcellularLocation>
        <location evidence="2">Cell membrane</location>
    </subcellularLocation>
</comment>
<dbReference type="InterPro" id="IPR005467">
    <property type="entry name" value="His_kinase_dom"/>
</dbReference>
<dbReference type="InterPro" id="IPR036890">
    <property type="entry name" value="HATPase_C_sf"/>
</dbReference>
<evidence type="ECO:0000256" key="9">
    <source>
        <dbReference type="ARBA" id="ARBA00023012"/>
    </source>
</evidence>
<evidence type="ECO:0000256" key="2">
    <source>
        <dbReference type="ARBA" id="ARBA00004236"/>
    </source>
</evidence>
<keyword evidence="9" id="KW-0902">Two-component regulatory system</keyword>
<proteinExistence type="predicted"/>
<dbReference type="GO" id="GO:0016301">
    <property type="term" value="F:kinase activity"/>
    <property type="evidence" value="ECO:0007669"/>
    <property type="project" value="UniProtKB-KW"/>
</dbReference>
<dbReference type="Pfam" id="PF02518">
    <property type="entry name" value="HATPase_c"/>
    <property type="match status" value="1"/>
</dbReference>
<organism evidence="15 16">
    <name type="scientific">Jatrophihabitans cynanchi</name>
    <dbReference type="NCBI Taxonomy" id="2944128"/>
    <lineage>
        <taxon>Bacteria</taxon>
        <taxon>Bacillati</taxon>
        <taxon>Actinomycetota</taxon>
        <taxon>Actinomycetes</taxon>
        <taxon>Jatrophihabitantales</taxon>
        <taxon>Jatrophihabitantaceae</taxon>
        <taxon>Jatrophihabitans</taxon>
    </lineage>
</organism>
<evidence type="ECO:0000256" key="12">
    <source>
        <dbReference type="SAM" id="Phobius"/>
    </source>
</evidence>
<feature type="compositionally biased region" description="Basic and acidic residues" evidence="11">
    <location>
        <begin position="98"/>
        <end position="110"/>
    </location>
</feature>
<dbReference type="EC" id="2.7.13.3" evidence="3"/>
<feature type="domain" description="Histidine kinase" evidence="13">
    <location>
        <begin position="244"/>
        <end position="440"/>
    </location>
</feature>
<evidence type="ECO:0000256" key="10">
    <source>
        <dbReference type="ARBA" id="ARBA00023136"/>
    </source>
</evidence>
<dbReference type="EMBL" id="CP097463">
    <property type="protein sequence ID" value="WAX55579.1"/>
    <property type="molecule type" value="Genomic_DNA"/>
</dbReference>
<protein>
    <recommendedName>
        <fullName evidence="3">histidine kinase</fullName>
        <ecNumber evidence="3">2.7.13.3</ecNumber>
    </recommendedName>
</protein>
<feature type="region of interest" description="Disordered" evidence="11">
    <location>
        <begin position="84"/>
        <end position="116"/>
    </location>
</feature>
<dbReference type="RefSeq" id="WP_269442097.1">
    <property type="nucleotide sequence ID" value="NZ_CP097463.1"/>
</dbReference>
<dbReference type="Pfam" id="PF00672">
    <property type="entry name" value="HAMP"/>
    <property type="match status" value="1"/>
</dbReference>
<reference evidence="15" key="1">
    <citation type="submission" date="2022-05" db="EMBL/GenBank/DDBJ databases">
        <title>Jatrophihabitans sp. SB3-54 whole genome sequence.</title>
        <authorList>
            <person name="Suh M.K."/>
            <person name="Eom M.K."/>
            <person name="Kim J.S."/>
            <person name="Kim H.S."/>
            <person name="Do H.E."/>
            <person name="Shin Y.K."/>
            <person name="Lee J.-S."/>
        </authorList>
    </citation>
    <scope>NUCLEOTIDE SEQUENCE</scope>
    <source>
        <strain evidence="15">SB3-54</strain>
    </source>
</reference>
<dbReference type="SUPFAM" id="SSF47384">
    <property type="entry name" value="Homodimeric domain of signal transducing histidine kinase"/>
    <property type="match status" value="1"/>
</dbReference>
<feature type="transmembrane region" description="Helical" evidence="12">
    <location>
        <begin position="160"/>
        <end position="182"/>
    </location>
</feature>
<sequence length="440" mass="46706">MRKRIMLLVVGVTTVVLLAFVIPLALLVRHVVYQDAAKSVQDKANRIANYVRGSFPAPTTVQLEEFLGHLGGDSAASVQLPDGTVVGRQPPGDPADLPEVRTFRRDDPTSRRAGPLQSAVDFRGGKLAQLPILSDPQQPSIDIVRVFASDAQLHAGETRWWLLLAGSAVGLLLLAAVAAELLTRRLVRPLERTAETAHRISAGDVSARAPTDGPREIAEVGAALNQLGDRIDQLIAEERETVADLSHRLRTPLTALRLDAEALRDPVEADRVSTHVSSLERMLTAVIRTARRPQREGRMPSCDAAAVVAGRVAFWSALTEEQNRPATIELAGSPLPVRASAEDLGAAVDALLENVIAHTPEGTAFDVRLAETARGARLEVSDAGPGLPAHALVRGRSDRGSTGLGLSIARRCAELSGGEMAVGSSPHGGARVILDLGAAR</sequence>
<evidence type="ECO:0000256" key="11">
    <source>
        <dbReference type="SAM" id="MobiDB-lite"/>
    </source>
</evidence>
<evidence type="ECO:0000313" key="15">
    <source>
        <dbReference type="EMBL" id="WAX55579.1"/>
    </source>
</evidence>
<evidence type="ECO:0000313" key="16">
    <source>
        <dbReference type="Proteomes" id="UP001164693"/>
    </source>
</evidence>
<dbReference type="SUPFAM" id="SSF158472">
    <property type="entry name" value="HAMP domain-like"/>
    <property type="match status" value="1"/>
</dbReference>
<evidence type="ECO:0000256" key="4">
    <source>
        <dbReference type="ARBA" id="ARBA00022553"/>
    </source>
</evidence>
<evidence type="ECO:0000256" key="5">
    <source>
        <dbReference type="ARBA" id="ARBA00022679"/>
    </source>
</evidence>
<dbReference type="SUPFAM" id="SSF55874">
    <property type="entry name" value="ATPase domain of HSP90 chaperone/DNA topoisomerase II/histidine kinase"/>
    <property type="match status" value="1"/>
</dbReference>
<keyword evidence="4" id="KW-0597">Phosphoprotein</keyword>
<accession>A0ABY7JTA9</accession>
<dbReference type="InterPro" id="IPR036097">
    <property type="entry name" value="HisK_dim/P_sf"/>
</dbReference>
<keyword evidence="5" id="KW-0808">Transferase</keyword>
<dbReference type="Gene3D" id="1.10.287.130">
    <property type="match status" value="1"/>
</dbReference>
<dbReference type="SMART" id="SM00304">
    <property type="entry name" value="HAMP"/>
    <property type="match status" value="1"/>
</dbReference>
<dbReference type="InterPro" id="IPR004358">
    <property type="entry name" value="Sig_transdc_His_kin-like_C"/>
</dbReference>
<dbReference type="Gene3D" id="3.30.565.10">
    <property type="entry name" value="Histidine kinase-like ATPase, C-terminal domain"/>
    <property type="match status" value="1"/>
</dbReference>
<evidence type="ECO:0000256" key="6">
    <source>
        <dbReference type="ARBA" id="ARBA00022692"/>
    </source>
</evidence>
<dbReference type="InterPro" id="IPR003660">
    <property type="entry name" value="HAMP_dom"/>
</dbReference>
<evidence type="ECO:0000256" key="7">
    <source>
        <dbReference type="ARBA" id="ARBA00022777"/>
    </source>
</evidence>
<gene>
    <name evidence="15" type="ORF">M6B22_13630</name>
</gene>
<keyword evidence="6 12" id="KW-0812">Transmembrane</keyword>
<dbReference type="PRINTS" id="PR00344">
    <property type="entry name" value="BCTRLSENSOR"/>
</dbReference>
<dbReference type="SMART" id="SM00388">
    <property type="entry name" value="HisKA"/>
    <property type="match status" value="1"/>
</dbReference>
<dbReference type="PROSITE" id="PS50885">
    <property type="entry name" value="HAMP"/>
    <property type="match status" value="1"/>
</dbReference>
<dbReference type="SMART" id="SM00387">
    <property type="entry name" value="HATPase_c"/>
    <property type="match status" value="1"/>
</dbReference>
<keyword evidence="16" id="KW-1185">Reference proteome</keyword>
<dbReference type="PANTHER" id="PTHR45436">
    <property type="entry name" value="SENSOR HISTIDINE KINASE YKOH"/>
    <property type="match status" value="1"/>
</dbReference>
<evidence type="ECO:0000259" key="14">
    <source>
        <dbReference type="PROSITE" id="PS50885"/>
    </source>
</evidence>
<evidence type="ECO:0000256" key="3">
    <source>
        <dbReference type="ARBA" id="ARBA00012438"/>
    </source>
</evidence>
<evidence type="ECO:0000256" key="1">
    <source>
        <dbReference type="ARBA" id="ARBA00000085"/>
    </source>
</evidence>
<dbReference type="Proteomes" id="UP001164693">
    <property type="component" value="Chromosome"/>
</dbReference>
<evidence type="ECO:0000256" key="8">
    <source>
        <dbReference type="ARBA" id="ARBA00022989"/>
    </source>
</evidence>
<comment type="catalytic activity">
    <reaction evidence="1">
        <text>ATP + protein L-histidine = ADP + protein N-phospho-L-histidine.</text>
        <dbReference type="EC" id="2.7.13.3"/>
    </reaction>
</comment>
<dbReference type="InterPro" id="IPR003661">
    <property type="entry name" value="HisK_dim/P_dom"/>
</dbReference>
<keyword evidence="7 15" id="KW-0418">Kinase</keyword>
<dbReference type="PROSITE" id="PS50109">
    <property type="entry name" value="HIS_KIN"/>
    <property type="match status" value="1"/>
</dbReference>
<dbReference type="InterPro" id="IPR050428">
    <property type="entry name" value="TCS_sensor_his_kinase"/>
</dbReference>
<evidence type="ECO:0000259" key="13">
    <source>
        <dbReference type="PROSITE" id="PS50109"/>
    </source>
</evidence>
<dbReference type="InterPro" id="IPR003594">
    <property type="entry name" value="HATPase_dom"/>
</dbReference>